<dbReference type="RefSeq" id="XP_001017543.3">
    <property type="nucleotide sequence ID" value="XM_001017543.3"/>
</dbReference>
<dbReference type="Proteomes" id="UP000009168">
    <property type="component" value="Unassembled WGS sequence"/>
</dbReference>
<evidence type="ECO:0000313" key="2">
    <source>
        <dbReference type="Proteomes" id="UP000009168"/>
    </source>
</evidence>
<proteinExistence type="predicted"/>
<name>I7MJX9_TETTS</name>
<reference evidence="2" key="1">
    <citation type="journal article" date="2006" name="PLoS Biol.">
        <title>Macronuclear genome sequence of the ciliate Tetrahymena thermophila, a model eukaryote.</title>
        <authorList>
            <person name="Eisen J.A."/>
            <person name="Coyne R.S."/>
            <person name="Wu M."/>
            <person name="Wu D."/>
            <person name="Thiagarajan M."/>
            <person name="Wortman J.R."/>
            <person name="Badger J.H."/>
            <person name="Ren Q."/>
            <person name="Amedeo P."/>
            <person name="Jones K.M."/>
            <person name="Tallon L.J."/>
            <person name="Delcher A.L."/>
            <person name="Salzberg S.L."/>
            <person name="Silva J.C."/>
            <person name="Haas B.J."/>
            <person name="Majoros W.H."/>
            <person name="Farzad M."/>
            <person name="Carlton J.M."/>
            <person name="Smith R.K. Jr."/>
            <person name="Garg J."/>
            <person name="Pearlman R.E."/>
            <person name="Karrer K.M."/>
            <person name="Sun L."/>
            <person name="Manning G."/>
            <person name="Elde N.C."/>
            <person name="Turkewitz A.P."/>
            <person name="Asai D.J."/>
            <person name="Wilkes D.E."/>
            <person name="Wang Y."/>
            <person name="Cai H."/>
            <person name="Collins K."/>
            <person name="Stewart B.A."/>
            <person name="Lee S.R."/>
            <person name="Wilamowska K."/>
            <person name="Weinberg Z."/>
            <person name="Ruzzo W.L."/>
            <person name="Wloga D."/>
            <person name="Gaertig J."/>
            <person name="Frankel J."/>
            <person name="Tsao C.-C."/>
            <person name="Gorovsky M.A."/>
            <person name="Keeling P.J."/>
            <person name="Waller R.F."/>
            <person name="Patron N.J."/>
            <person name="Cherry J.M."/>
            <person name="Stover N.A."/>
            <person name="Krieger C.J."/>
            <person name="del Toro C."/>
            <person name="Ryder H.F."/>
            <person name="Williamson S.C."/>
            <person name="Barbeau R.A."/>
            <person name="Hamilton E.P."/>
            <person name="Orias E."/>
        </authorList>
    </citation>
    <scope>NUCLEOTIDE SEQUENCE [LARGE SCALE GENOMIC DNA]</scope>
    <source>
        <strain evidence="2">SB210</strain>
    </source>
</reference>
<dbReference type="AlphaFoldDB" id="I7MJX9"/>
<dbReference type="KEGG" id="tet:TTHERM_00335750"/>
<protein>
    <submittedName>
        <fullName evidence="1">Uncharacterized protein</fullName>
    </submittedName>
</protein>
<keyword evidence="2" id="KW-1185">Reference proteome</keyword>
<dbReference type="EMBL" id="GG662666">
    <property type="protein sequence ID" value="EAR97298.3"/>
    <property type="molecule type" value="Genomic_DNA"/>
</dbReference>
<evidence type="ECO:0000313" key="1">
    <source>
        <dbReference type="EMBL" id="EAR97298.3"/>
    </source>
</evidence>
<dbReference type="eggNOG" id="ENOG502TMCI">
    <property type="taxonomic scope" value="Eukaryota"/>
</dbReference>
<sequence>MKTDLMIQQFEKQKKKSELCEKYFQNIRERLIYSSELTKYEIKHREMIVIQKSFFQEWRIDEIGTLSGRCVGEFSEIKKDLEEEGKQGSEEAQEILDEFIKTLKCKTISSNKTKNEMEDIIETFDQEGEFEITEAFSEQERHMYFEIKELLQKDIYSTILQYHENLQAEFLILLEKQIISNDTDVEQVFQIYLKPILKYKVHKRNSLEMETLISYLFSIIPQENFVIESDQIIDPREHIPFLTQIFEENNINEIQLLRTKDIKLFWDDIQKQFNVSVDYNVKQKQPLPIQKGEIAHNVKASFEEYLFDLNNSQNKNINCFQNLLQSGLKVELQQGEAFDPEKIQLQINPIIKETANYLNLSKISEQSIRVLKKNNPNQILAILFINHKKKLSLKALKDIFEIKKKHQNLNVCVLDVEESDLDFINQIKIQQYDKEMEFYYCDYSVQIQLVSIFPQEYYPAIMIIDGHNQIIAKEQFYCKNWQSNIKNDNDLIKQAKGLSLTQKNNEGNQSVYDQIYKQIKEKFLKDPKKKVTLFNCGMNLKQLGYPVSLELCISNQHILDWEGTFKQKIYNQPYIQHNISQQHIQYIQPVLDLIFTHAPQEKFIKRVCDYELKRGSVCKICNHAFVPEKEENQYFSFNKNEYYCEKCFNNESNKHFFFKNIVFIHFQAVMQNFNSDQFGLNNQPELIDPPLNDQKSIAQFEQSQEDTHEKIECIGCDQVIQGRRWICLSCDRSRESDQFKNQINLCEFCQNLMKQKRKEERISEKMFKHSDKLLKIESQYHECHHITLGVSFFYGKNVF</sequence>
<organism evidence="1 2">
    <name type="scientific">Tetrahymena thermophila (strain SB210)</name>
    <dbReference type="NCBI Taxonomy" id="312017"/>
    <lineage>
        <taxon>Eukaryota</taxon>
        <taxon>Sar</taxon>
        <taxon>Alveolata</taxon>
        <taxon>Ciliophora</taxon>
        <taxon>Intramacronucleata</taxon>
        <taxon>Oligohymenophorea</taxon>
        <taxon>Hymenostomatida</taxon>
        <taxon>Tetrahymenina</taxon>
        <taxon>Tetrahymenidae</taxon>
        <taxon>Tetrahymena</taxon>
    </lineage>
</organism>
<accession>I7MJX9</accession>
<gene>
    <name evidence="1" type="ORF">TTHERM_00335750</name>
</gene>
<dbReference type="GeneID" id="7846746"/>
<dbReference type="InParanoid" id="I7MJX9"/>